<name>A0ACC0B8D4_CATRO</name>
<sequence>MCSKAIVPVHNGQRVEEYWRHYPPPVASHEQIIKDPVRFWDSLRIFHAKMGTKYMVPVIGGKELNLHVLYAEVTRRGGFEKVVSQKKWREVSSVFKFSPTTTSASYALRKHYFNLLYHYEQVYFCRRMQGPIPMPSPDADLTEHSTSSTTPTKSCTDIVPYTGQQQQQQHSSSTAAGQRKRRKRGDPNRPKPNRSGYNFFFAEKHSILKSLYPNREREFTKMIGESWNNLSPEERIVYQNYGVKDKERYQREMKEYKERLNIANSR</sequence>
<accession>A0ACC0B8D4</accession>
<comment type="caution">
    <text evidence="1">The sequence shown here is derived from an EMBL/GenBank/DDBJ whole genome shotgun (WGS) entry which is preliminary data.</text>
</comment>
<gene>
    <name evidence="1" type="ORF">M9H77_18698</name>
</gene>
<dbReference type="EMBL" id="CM044704">
    <property type="protein sequence ID" value="KAI5668845.1"/>
    <property type="molecule type" value="Genomic_DNA"/>
</dbReference>
<evidence type="ECO:0000313" key="2">
    <source>
        <dbReference type="Proteomes" id="UP001060085"/>
    </source>
</evidence>
<reference evidence="2" key="1">
    <citation type="journal article" date="2023" name="Nat. Plants">
        <title>Single-cell RNA sequencing provides a high-resolution roadmap for understanding the multicellular compartmentation of specialized metabolism.</title>
        <authorList>
            <person name="Sun S."/>
            <person name="Shen X."/>
            <person name="Li Y."/>
            <person name="Li Y."/>
            <person name="Wang S."/>
            <person name="Li R."/>
            <person name="Zhang H."/>
            <person name="Shen G."/>
            <person name="Guo B."/>
            <person name="Wei J."/>
            <person name="Xu J."/>
            <person name="St-Pierre B."/>
            <person name="Chen S."/>
            <person name="Sun C."/>
        </authorList>
    </citation>
    <scope>NUCLEOTIDE SEQUENCE [LARGE SCALE GENOMIC DNA]</scope>
</reference>
<protein>
    <submittedName>
        <fullName evidence="1">Uncharacterized protein</fullName>
    </submittedName>
</protein>
<organism evidence="1 2">
    <name type="scientific">Catharanthus roseus</name>
    <name type="common">Madagascar periwinkle</name>
    <name type="synonym">Vinca rosea</name>
    <dbReference type="NCBI Taxonomy" id="4058"/>
    <lineage>
        <taxon>Eukaryota</taxon>
        <taxon>Viridiplantae</taxon>
        <taxon>Streptophyta</taxon>
        <taxon>Embryophyta</taxon>
        <taxon>Tracheophyta</taxon>
        <taxon>Spermatophyta</taxon>
        <taxon>Magnoliopsida</taxon>
        <taxon>eudicotyledons</taxon>
        <taxon>Gunneridae</taxon>
        <taxon>Pentapetalae</taxon>
        <taxon>asterids</taxon>
        <taxon>lamiids</taxon>
        <taxon>Gentianales</taxon>
        <taxon>Apocynaceae</taxon>
        <taxon>Rauvolfioideae</taxon>
        <taxon>Vinceae</taxon>
        <taxon>Catharanthinae</taxon>
        <taxon>Catharanthus</taxon>
    </lineage>
</organism>
<proteinExistence type="predicted"/>
<evidence type="ECO:0000313" key="1">
    <source>
        <dbReference type="EMBL" id="KAI5668845.1"/>
    </source>
</evidence>
<dbReference type="Proteomes" id="UP001060085">
    <property type="component" value="Linkage Group LG04"/>
</dbReference>
<keyword evidence="2" id="KW-1185">Reference proteome</keyword>